<name>A0A2M8KNF0_9BACT</name>
<comment type="caution">
    <text evidence="2">The sequence shown here is derived from an EMBL/GenBank/DDBJ whole genome shotgun (WGS) entry which is preliminary data.</text>
</comment>
<protein>
    <submittedName>
        <fullName evidence="2">Uncharacterized protein</fullName>
    </submittedName>
</protein>
<gene>
    <name evidence="2" type="ORF">COU87_04610</name>
</gene>
<reference evidence="3" key="1">
    <citation type="submission" date="2017-09" db="EMBL/GenBank/DDBJ databases">
        <title>Depth-based differentiation of microbial function through sediment-hosted aquifers and enrichment of novel symbionts in the deep terrestrial subsurface.</title>
        <authorList>
            <person name="Probst A.J."/>
            <person name="Ladd B."/>
            <person name="Jarett J.K."/>
            <person name="Geller-Mcgrath D.E."/>
            <person name="Sieber C.M.K."/>
            <person name="Emerson J.B."/>
            <person name="Anantharaman K."/>
            <person name="Thomas B.C."/>
            <person name="Malmstrom R."/>
            <person name="Stieglmeier M."/>
            <person name="Klingl A."/>
            <person name="Woyke T."/>
            <person name="Ryan C.M."/>
            <person name="Banfield J.F."/>
        </authorList>
    </citation>
    <scope>NUCLEOTIDE SEQUENCE [LARGE SCALE GENOMIC DNA]</scope>
</reference>
<evidence type="ECO:0000313" key="3">
    <source>
        <dbReference type="Proteomes" id="UP000230222"/>
    </source>
</evidence>
<accession>A0A2M8KNF0</accession>
<dbReference type="AlphaFoldDB" id="A0A2M8KNF0"/>
<dbReference type="Proteomes" id="UP000230222">
    <property type="component" value="Unassembled WGS sequence"/>
</dbReference>
<organism evidence="2 3">
    <name type="scientific">Candidatus Roizmanbacteria bacterium CG10_big_fil_rev_8_21_14_0_10_39_12</name>
    <dbReference type="NCBI Taxonomy" id="1974852"/>
    <lineage>
        <taxon>Bacteria</taxon>
        <taxon>Candidatus Roizmaniibacteriota</taxon>
    </lineage>
</organism>
<evidence type="ECO:0000256" key="1">
    <source>
        <dbReference type="SAM" id="MobiDB-lite"/>
    </source>
</evidence>
<dbReference type="EMBL" id="PFEC01000078">
    <property type="protein sequence ID" value="PJE61454.1"/>
    <property type="molecule type" value="Genomic_DNA"/>
</dbReference>
<proteinExistence type="predicted"/>
<evidence type="ECO:0000313" key="2">
    <source>
        <dbReference type="EMBL" id="PJE61454.1"/>
    </source>
</evidence>
<sequence length="90" mass="10048">MYAKLEGSATYQGARMRSTNDEIDLEDPKFNRALQDHKRRVEASLKSNFVGGKTYVNDAGELVTELVFVGDPNKIFGSSYGQSVNTRLPF</sequence>
<feature type="region of interest" description="Disordered" evidence="1">
    <location>
        <begin position="1"/>
        <end position="27"/>
    </location>
</feature>